<dbReference type="Gene3D" id="3.10.620.30">
    <property type="match status" value="1"/>
</dbReference>
<dbReference type="Gene3D" id="1.25.40.10">
    <property type="entry name" value="Tetratricopeptide repeat domain"/>
    <property type="match status" value="1"/>
</dbReference>
<dbReference type="AlphaFoldDB" id="A0A2S1LIC9"/>
<evidence type="ECO:0000259" key="2">
    <source>
        <dbReference type="Pfam" id="PF01841"/>
    </source>
</evidence>
<gene>
    <name evidence="4" type="ORF">FFWV33_19100</name>
</gene>
<evidence type="ECO:0008006" key="6">
    <source>
        <dbReference type="Google" id="ProtNLM"/>
    </source>
</evidence>
<organism evidence="4 5">
    <name type="scientific">Flavobacterium faecale</name>
    <dbReference type="NCBI Taxonomy" id="1355330"/>
    <lineage>
        <taxon>Bacteria</taxon>
        <taxon>Pseudomonadati</taxon>
        <taxon>Bacteroidota</taxon>
        <taxon>Flavobacteriia</taxon>
        <taxon>Flavobacteriales</taxon>
        <taxon>Flavobacteriaceae</taxon>
        <taxon>Flavobacterium</taxon>
    </lineage>
</organism>
<feature type="chain" id="PRO_5015528477" description="Transglutaminase-like domain-containing protein" evidence="1">
    <location>
        <begin position="19"/>
        <end position="1251"/>
    </location>
</feature>
<dbReference type="Proteomes" id="UP000244527">
    <property type="component" value="Chromosome"/>
</dbReference>
<sequence>MKKILCLFAIVISNLLHAQTPVNYNGVLELLLNNNRAEARKQFDKQFSKTKNTNIDLLLLDAYIDEEMGKLFFDESFLKSIEALPNASYYITPLINDSQVLNDIKAESHNALSYKKIDFLSQSNSFKNLPIVQYRKGYYEWRRKMYDQSKATYKSINTIKDWQFCGVFESLNGSGLDVEYEPEHYAKNDKTFDANSNGFVGWYDPKYKQDNPYYFFSNEGQYGKGIIYAQTFIESKEKKEYLLSFGSSHGIKIFLNDKEIYLNSDILKTNFDAYSIKIPLEKGENRLLLKLEIGFDNDYFSAQIKNTDQSPTTDLTYTTQYKPYTIAQEEYAERPEVALDYEVYFNQLVKSQPNNIFYKLLQFKAYMSNNKRVRAYDAIEELETKYPNSSFLSGFLISYYNAMDDRAEKVNEILKNIENKDSDHYLNTVQKLVDQEWLKNTPLQELEKYRDKTKKYKQEYLSIMYDFIIASRNADVNGMFAMLEKIDEADFQNENLRMLTAGLYLKLKNDKDKYFSILQDIEKTKEIYELDDLLLNYYSDLNNKEAEQAIIDKRMKQYPHLNYIRTKKIKKLIQENKYDEAMQLVDENLANFPYSFTDMGEKGNIYSLQKKNKDAETFFKKSLVHNSNNESLRKQLYDLTRTPDEITEYGAKDLYKLAKERKKPSVTSDYGVSILLDEYIVNVLPEGGQKSRVTYLYEIVSDKGIEELKEYSINYSNSVLKSEIIKEDGKVVPAEKGDGVLVFPNLKVGDIISIQYENFNNDTGRFYKDFNIANNFNSSYPSQESVFILIAPSNLKYSTDLANGELTATTKVVGAKTIKTWRKSNVPALALLESYAPNYSDLTNKLQIGTIKSWSEISNWYADLVKKSLKVDKITQDTFAQIFPNGTKGLSQDEIALKIYTFIETNINYSSLDFRQSGHIPQKPSKTITTKLGDCKDVSTLFVALANMANLPANLVLVLTNDNASSTLNLPSIDFNHCIVKTQIDGKEYFIELTDKYLPFKALPVSLYHAKALVISFDKEINEKSKLISIPFDNALKNINKTTTTVAITESGKTFKNKHSIQGAKKSYYNEMFSDATTDDIRKKDFESYYNNQLGKVISLQEIKSTTKSLFDKELIYESTFTTPDVLKKVGNIKIIDIPFIDKAYSRDIISTETRNYDICYYNYEIYNAYDTEIILNIPEGKTFSEVPENKKLSYKGHTFEMQFDLLLKNSLKIIRKVTTPWETITTAEYPEYKKYVEQVIEQEEQVLGFK</sequence>
<evidence type="ECO:0000313" key="4">
    <source>
        <dbReference type="EMBL" id="AWG23489.1"/>
    </source>
</evidence>
<dbReference type="InterPro" id="IPR002931">
    <property type="entry name" value="Transglutaminase-like"/>
</dbReference>
<protein>
    <recommendedName>
        <fullName evidence="6">Transglutaminase-like domain-containing protein</fullName>
    </recommendedName>
</protein>
<dbReference type="InterPro" id="IPR011990">
    <property type="entry name" value="TPR-like_helical_dom_sf"/>
</dbReference>
<dbReference type="Pfam" id="PF01841">
    <property type="entry name" value="Transglut_core"/>
    <property type="match status" value="1"/>
</dbReference>
<name>A0A2S1LIC9_9FLAO</name>
<reference evidence="4 5" key="1">
    <citation type="submission" date="2017-04" db="EMBL/GenBank/DDBJ databases">
        <title>Compelte genome sequence of WV33.</title>
        <authorList>
            <person name="Lee P.C."/>
        </authorList>
    </citation>
    <scope>NUCLEOTIDE SEQUENCE [LARGE SCALE GENOMIC DNA]</scope>
    <source>
        <strain evidence="4 5">WV33</strain>
    </source>
</reference>
<dbReference type="OrthoDB" id="98874at2"/>
<feature type="domain" description="DUF3857" evidence="3">
    <location>
        <begin position="740"/>
        <end position="828"/>
    </location>
</feature>
<dbReference type="InterPro" id="IPR024618">
    <property type="entry name" value="DUF3857"/>
</dbReference>
<dbReference type="Pfam" id="PF12969">
    <property type="entry name" value="DUF3857"/>
    <property type="match status" value="1"/>
</dbReference>
<evidence type="ECO:0000313" key="5">
    <source>
        <dbReference type="Proteomes" id="UP000244527"/>
    </source>
</evidence>
<proteinExistence type="predicted"/>
<feature type="domain" description="Transglutaminase-like" evidence="2">
    <location>
        <begin position="894"/>
        <end position="984"/>
    </location>
</feature>
<dbReference type="InterPro" id="IPR038765">
    <property type="entry name" value="Papain-like_cys_pep_sf"/>
</dbReference>
<dbReference type="SUPFAM" id="SSF48452">
    <property type="entry name" value="TPR-like"/>
    <property type="match status" value="1"/>
</dbReference>
<dbReference type="EMBL" id="CP020918">
    <property type="protein sequence ID" value="AWG23489.1"/>
    <property type="molecule type" value="Genomic_DNA"/>
</dbReference>
<feature type="signal peptide" evidence="1">
    <location>
        <begin position="1"/>
        <end position="18"/>
    </location>
</feature>
<evidence type="ECO:0000256" key="1">
    <source>
        <dbReference type="SAM" id="SignalP"/>
    </source>
</evidence>
<dbReference type="SUPFAM" id="SSF54001">
    <property type="entry name" value="Cysteine proteinases"/>
    <property type="match status" value="1"/>
</dbReference>
<dbReference type="Gene3D" id="2.60.120.1130">
    <property type="match status" value="1"/>
</dbReference>
<accession>A0A2S1LIC9</accession>
<dbReference type="Gene3D" id="2.60.40.3140">
    <property type="match status" value="1"/>
</dbReference>
<evidence type="ECO:0000259" key="3">
    <source>
        <dbReference type="Pfam" id="PF12969"/>
    </source>
</evidence>
<keyword evidence="5" id="KW-1185">Reference proteome</keyword>
<dbReference type="RefSeq" id="WP_108742381.1">
    <property type="nucleotide sequence ID" value="NZ_CP020918.1"/>
</dbReference>
<keyword evidence="1" id="KW-0732">Signal</keyword>
<dbReference type="KEGG" id="ffa:FFWV33_19100"/>